<keyword evidence="5" id="KW-1185">Reference proteome</keyword>
<accession>A0A2Z6R1Z8</accession>
<keyword evidence="1" id="KW-0833">Ubl conjugation pathway</keyword>
<evidence type="ECO:0000259" key="3">
    <source>
        <dbReference type="Pfam" id="PF00632"/>
    </source>
</evidence>
<dbReference type="InterPro" id="IPR035983">
    <property type="entry name" value="Hect_E3_ubiquitin_ligase"/>
</dbReference>
<evidence type="ECO:0000313" key="5">
    <source>
        <dbReference type="Proteomes" id="UP000247702"/>
    </source>
</evidence>
<reference evidence="4 5" key="1">
    <citation type="submission" date="2017-11" db="EMBL/GenBank/DDBJ databases">
        <title>The genome of Rhizophagus clarus HR1 reveals common genetic basis of auxotrophy among arbuscular mycorrhizal fungi.</title>
        <authorList>
            <person name="Kobayashi Y."/>
        </authorList>
    </citation>
    <scope>NUCLEOTIDE SEQUENCE [LARGE SCALE GENOMIC DNA]</scope>
    <source>
        <strain evidence="4 5">HR1</strain>
    </source>
</reference>
<evidence type="ECO:0000256" key="1">
    <source>
        <dbReference type="ARBA" id="ARBA00022786"/>
    </source>
</evidence>
<gene>
    <name evidence="4" type="ORF">RclHR1_01330002</name>
</gene>
<evidence type="ECO:0000256" key="2">
    <source>
        <dbReference type="SAM" id="MobiDB-lite"/>
    </source>
</evidence>
<protein>
    <recommendedName>
        <fullName evidence="3">HECT domain-containing protein</fullName>
    </recommendedName>
</protein>
<feature type="region of interest" description="Disordered" evidence="2">
    <location>
        <begin position="97"/>
        <end position="119"/>
    </location>
</feature>
<feature type="domain" description="HECT" evidence="3">
    <location>
        <begin position="413"/>
        <end position="561"/>
    </location>
</feature>
<proteinExistence type="predicted"/>
<dbReference type="STRING" id="94130.A0A2Z6R1Z8"/>
<dbReference type="AlphaFoldDB" id="A0A2Z6R1Z8"/>
<name>A0A2Z6R1Z8_9GLOM</name>
<dbReference type="InterPro" id="IPR000569">
    <property type="entry name" value="HECT_dom"/>
</dbReference>
<dbReference type="Gene3D" id="3.90.1750.10">
    <property type="entry name" value="Hect, E3 ligase catalytic domains"/>
    <property type="match status" value="1"/>
</dbReference>
<dbReference type="EMBL" id="BEXD01000369">
    <property type="protein sequence ID" value="GBB86848.1"/>
    <property type="molecule type" value="Genomic_DNA"/>
</dbReference>
<dbReference type="Proteomes" id="UP000247702">
    <property type="component" value="Unassembled WGS sequence"/>
</dbReference>
<dbReference type="GO" id="GO:0004842">
    <property type="term" value="F:ubiquitin-protein transferase activity"/>
    <property type="evidence" value="ECO:0007669"/>
    <property type="project" value="InterPro"/>
</dbReference>
<feature type="compositionally biased region" description="Low complexity" evidence="2">
    <location>
        <begin position="97"/>
        <end position="117"/>
    </location>
</feature>
<evidence type="ECO:0000313" key="4">
    <source>
        <dbReference type="EMBL" id="GBB86848.1"/>
    </source>
</evidence>
<dbReference type="SUPFAM" id="SSF56204">
    <property type="entry name" value="Hect, E3 ligase catalytic domain"/>
    <property type="match status" value="1"/>
</dbReference>
<comment type="caution">
    <text evidence="4">The sequence shown here is derived from an EMBL/GenBank/DDBJ whole genome shotgun (WGS) entry which is preliminary data.</text>
</comment>
<organism evidence="4 5">
    <name type="scientific">Rhizophagus clarus</name>
    <dbReference type="NCBI Taxonomy" id="94130"/>
    <lineage>
        <taxon>Eukaryota</taxon>
        <taxon>Fungi</taxon>
        <taxon>Fungi incertae sedis</taxon>
        <taxon>Mucoromycota</taxon>
        <taxon>Glomeromycotina</taxon>
        <taxon>Glomeromycetes</taxon>
        <taxon>Glomerales</taxon>
        <taxon>Glomeraceae</taxon>
        <taxon>Rhizophagus</taxon>
    </lineage>
</organism>
<sequence>MASRAGQKGQRRADLLANSQDNFICDVCFHDNGFHERENISAAPAVSTYAIPTSTSTSTVSAPVTARNSLLNQVLTGQALEEQSIANELSQTFTRRNFSNSSVRSSRRNNQGSQRNFDPVQGAASYYNMHVGRNRGREESIRESLVQVILLPDIGRELSSPMITQDKYKKMNDAGYIKDILFKESDEIVPKIEEVFPVLIGKQWTLRTSSTKGKTIEYTPPNGIITYATIKRVLVNKNKLYISPIWESLPLQQNVIENQQQDHFRSESTTSINSIDIDNVITVSSSPIVSLPILSPIISSATIPSTSTAITSFNSTITSSLTNSDNTPISRIYNNTTQTSNSTIRSDQSTSSTEITELTLYNNIDDFIEEIVVENTNNNDLLKKPVISVITKRVVDAGGVFMHVTQQFWDQIKNDESLFISNNDTFFISPNPLYLHFKKFTIIGKLLFWCLIHNGAWPHWLHKFHFRYIFNIEINYIQILKEIQPQVYGIIQSIRNFNEELKPGKIIGLNEWGYKYNLQETDLIELAKEEKDDLINFIAEHEIKNNRKSHLNDLKNGFNCFKLIEIIKSNIFDITWKNFEKKLYLLSN</sequence>
<dbReference type="Pfam" id="PF00632">
    <property type="entry name" value="HECT"/>
    <property type="match status" value="1"/>
</dbReference>